<dbReference type="PANTHER" id="PTHR22767:SF2">
    <property type="entry name" value="N(ALPHA)-ACETYLTRANSFERASE 15_16, ISOFORM A"/>
    <property type="match status" value="1"/>
</dbReference>
<dbReference type="PANTHER" id="PTHR22767">
    <property type="entry name" value="N-TERMINAL ACETYLTRANSFERASE-RELATED"/>
    <property type="match status" value="1"/>
</dbReference>
<accession>A0A8H7QBN7</accession>
<dbReference type="InterPro" id="IPR011990">
    <property type="entry name" value="TPR-like_helical_dom_sf"/>
</dbReference>
<keyword evidence="6" id="KW-1185">Reference proteome</keyword>
<evidence type="ECO:0000313" key="5">
    <source>
        <dbReference type="EMBL" id="KAG2188914.1"/>
    </source>
</evidence>
<protein>
    <submittedName>
        <fullName evidence="5">Uncharacterized protein</fullName>
    </submittedName>
</protein>
<keyword evidence="1" id="KW-0677">Repeat</keyword>
<evidence type="ECO:0000313" key="6">
    <source>
        <dbReference type="Proteomes" id="UP000612746"/>
    </source>
</evidence>
<dbReference type="GO" id="GO:0031415">
    <property type="term" value="C:NatA complex"/>
    <property type="evidence" value="ECO:0007669"/>
    <property type="project" value="TreeGrafter"/>
</dbReference>
<dbReference type="OrthoDB" id="10263032at2759"/>
<feature type="region of interest" description="Disordered" evidence="4">
    <location>
        <begin position="616"/>
        <end position="684"/>
    </location>
</feature>
<evidence type="ECO:0000256" key="4">
    <source>
        <dbReference type="SAM" id="MobiDB-lite"/>
    </source>
</evidence>
<evidence type="ECO:0000256" key="3">
    <source>
        <dbReference type="PROSITE-ProRule" id="PRU00339"/>
    </source>
</evidence>
<feature type="non-terminal residue" evidence="5">
    <location>
        <position position="1"/>
    </location>
</feature>
<dbReference type="InterPro" id="IPR019734">
    <property type="entry name" value="TPR_rpt"/>
</dbReference>
<dbReference type="PROSITE" id="PS50005">
    <property type="entry name" value="TPR"/>
    <property type="match status" value="1"/>
</dbReference>
<dbReference type="Pfam" id="PF13181">
    <property type="entry name" value="TPR_8"/>
    <property type="match status" value="1"/>
</dbReference>
<dbReference type="EMBL" id="JAEPRA010000001">
    <property type="protein sequence ID" value="KAG2188914.1"/>
    <property type="molecule type" value="Genomic_DNA"/>
</dbReference>
<feature type="repeat" description="TPR" evidence="3">
    <location>
        <begin position="89"/>
        <end position="122"/>
    </location>
</feature>
<gene>
    <name evidence="5" type="ORF">INT44_004056</name>
</gene>
<dbReference type="Pfam" id="PF12569">
    <property type="entry name" value="NatA_aux_su"/>
    <property type="match status" value="2"/>
</dbReference>
<sequence>SEMNAKRELPAKENAIFKNILLTKPIQSQRNYEHKQYKKGLKLADTILKKFPEHGETLAMKGLFLNNLEKKEEGYEFVKKGLRFDLTSHICWHVFGLLYRSDKNYEEAAKCYTHALKYNKSDMQILRDFALLQTQMRHYDALIETRTQLLQAKPTNPPFWIGVALAYQLVGKYDIAIQVLEAHESALREQSVNFEQSELLMYHNSLVEESGDIEKALEHLETIEPKVCDKRAWKVKKAEFLLKLNRSEEAETAYRLLISENPDNYSYIKGLIAVKGLNSDNLTSDQQSAMLKIFDDIQSDFPRSTAARNLPLNYASGDNFRNRADAYLQGALRKGVPSLFVDIKRLYSDSEKEKIVEELVTGYEVSLEKTGHFNEEQDEKGAYHLRVYWLDFFYLSVFLTRYFCIFFTTTVVEPPTAYLWTLYFLAQHYDKQRKTELALKTIDRAIEHTPTLVELYMTKGRILKHGGDLEAAARVMNEAREMDLQDRFINSKSAKYYIRNDKIEEAESILGLFTRPDAASPLQDLTDMQCMWLTLEEGDSYLRQGQKGKALKRYHTVDKFFSDIFDDQFDFHTYCLRKTTLRSYVDTIRFEDNLKGSHYFIRAAVGAVKAYTSLADKPNGANGMDEANMSEADKKKARNKARKAELKAQKENKPPKKEQVKEEAPKKVDVKKPTDEDPEGEKYLKTTDPLASALEWVRPLEQVAPKHIQTHLLGFEIYLRKGSLLLALKALVQSWTIDTTNPQVATNIARFKEAVSANPPANADVKAVIDSQLASLA</sequence>
<evidence type="ECO:0000256" key="1">
    <source>
        <dbReference type="ARBA" id="ARBA00022737"/>
    </source>
</evidence>
<name>A0A8H7QBN7_9FUNG</name>
<feature type="compositionally biased region" description="Basic and acidic residues" evidence="4">
    <location>
        <begin position="642"/>
        <end position="684"/>
    </location>
</feature>
<dbReference type="SUPFAM" id="SSF48452">
    <property type="entry name" value="TPR-like"/>
    <property type="match status" value="1"/>
</dbReference>
<evidence type="ECO:0000256" key="2">
    <source>
        <dbReference type="ARBA" id="ARBA00022803"/>
    </source>
</evidence>
<organism evidence="5 6">
    <name type="scientific">Umbelopsis vinacea</name>
    <dbReference type="NCBI Taxonomy" id="44442"/>
    <lineage>
        <taxon>Eukaryota</taxon>
        <taxon>Fungi</taxon>
        <taxon>Fungi incertae sedis</taxon>
        <taxon>Mucoromycota</taxon>
        <taxon>Mucoromycotina</taxon>
        <taxon>Umbelopsidomycetes</taxon>
        <taxon>Umbelopsidales</taxon>
        <taxon>Umbelopsidaceae</taxon>
        <taxon>Umbelopsis</taxon>
    </lineage>
</organism>
<dbReference type="SMART" id="SM00028">
    <property type="entry name" value="TPR"/>
    <property type="match status" value="6"/>
</dbReference>
<dbReference type="Proteomes" id="UP000612746">
    <property type="component" value="Unassembled WGS sequence"/>
</dbReference>
<dbReference type="InterPro" id="IPR021183">
    <property type="entry name" value="NatA_aux_su"/>
</dbReference>
<dbReference type="Gene3D" id="1.25.40.1010">
    <property type="match status" value="1"/>
</dbReference>
<dbReference type="Gene3D" id="1.25.40.1040">
    <property type="match status" value="1"/>
</dbReference>
<keyword evidence="2 3" id="KW-0802">TPR repeat</keyword>
<dbReference type="PIRSF" id="PIRSF000422">
    <property type="entry name" value="N-terminal-AcTrfase-A_aux_su"/>
    <property type="match status" value="1"/>
</dbReference>
<dbReference type="AlphaFoldDB" id="A0A8H7QBN7"/>
<proteinExistence type="predicted"/>
<reference evidence="5" key="1">
    <citation type="submission" date="2020-12" db="EMBL/GenBank/DDBJ databases">
        <title>Metabolic potential, ecology and presence of endohyphal bacteria is reflected in genomic diversity of Mucoromycotina.</title>
        <authorList>
            <person name="Muszewska A."/>
            <person name="Okrasinska A."/>
            <person name="Steczkiewicz K."/>
            <person name="Drgas O."/>
            <person name="Orlowska M."/>
            <person name="Perlinska-Lenart U."/>
            <person name="Aleksandrzak-Piekarczyk T."/>
            <person name="Szatraj K."/>
            <person name="Zielenkiewicz U."/>
            <person name="Pilsyk S."/>
            <person name="Malc E."/>
            <person name="Mieczkowski P."/>
            <person name="Kruszewska J.S."/>
            <person name="Biernat P."/>
            <person name="Pawlowska J."/>
        </authorList>
    </citation>
    <scope>NUCLEOTIDE SEQUENCE</scope>
    <source>
        <strain evidence="5">WA0000051536</strain>
    </source>
</reference>
<comment type="caution">
    <text evidence="5">The sequence shown here is derived from an EMBL/GenBank/DDBJ whole genome shotgun (WGS) entry which is preliminary data.</text>
</comment>